<evidence type="ECO:0000256" key="1">
    <source>
        <dbReference type="SAM" id="Phobius"/>
    </source>
</evidence>
<protein>
    <submittedName>
        <fullName evidence="3">Uncharacterized protein</fullName>
    </submittedName>
</protein>
<keyword evidence="2" id="KW-1185">Reference proteome</keyword>
<evidence type="ECO:0000313" key="3">
    <source>
        <dbReference type="WBParaSite" id="Hba_05799"/>
    </source>
</evidence>
<sequence>MSVELHTDYSASVIFLCTLRLFYLHVNHGSLFLLYICYFKLIEYDVDSIYIYKII</sequence>
<dbReference type="WBParaSite" id="Hba_05799">
    <property type="protein sequence ID" value="Hba_05799"/>
    <property type="gene ID" value="Hba_05799"/>
</dbReference>
<evidence type="ECO:0000313" key="2">
    <source>
        <dbReference type="Proteomes" id="UP000095283"/>
    </source>
</evidence>
<keyword evidence="1" id="KW-0472">Membrane</keyword>
<dbReference type="AlphaFoldDB" id="A0A1I7WL00"/>
<organism evidence="2 3">
    <name type="scientific">Heterorhabditis bacteriophora</name>
    <name type="common">Entomopathogenic nematode worm</name>
    <dbReference type="NCBI Taxonomy" id="37862"/>
    <lineage>
        <taxon>Eukaryota</taxon>
        <taxon>Metazoa</taxon>
        <taxon>Ecdysozoa</taxon>
        <taxon>Nematoda</taxon>
        <taxon>Chromadorea</taxon>
        <taxon>Rhabditida</taxon>
        <taxon>Rhabditina</taxon>
        <taxon>Rhabditomorpha</taxon>
        <taxon>Strongyloidea</taxon>
        <taxon>Heterorhabditidae</taxon>
        <taxon>Heterorhabditis</taxon>
    </lineage>
</organism>
<keyword evidence="1" id="KW-1133">Transmembrane helix</keyword>
<name>A0A1I7WL00_HETBA</name>
<dbReference type="Proteomes" id="UP000095283">
    <property type="component" value="Unplaced"/>
</dbReference>
<proteinExistence type="predicted"/>
<feature type="transmembrane region" description="Helical" evidence="1">
    <location>
        <begin position="12"/>
        <end position="38"/>
    </location>
</feature>
<accession>A0A1I7WL00</accession>
<reference evidence="3" key="1">
    <citation type="submission" date="2016-11" db="UniProtKB">
        <authorList>
            <consortium name="WormBaseParasite"/>
        </authorList>
    </citation>
    <scope>IDENTIFICATION</scope>
</reference>
<keyword evidence="1" id="KW-0812">Transmembrane</keyword>